<accession>A0A6A5TLG6</accession>
<protein>
    <submittedName>
        <fullName evidence="2">Uncharacterized protein</fullName>
    </submittedName>
</protein>
<dbReference type="EMBL" id="ML977005">
    <property type="protein sequence ID" value="KAF1953228.1"/>
    <property type="molecule type" value="Genomic_DNA"/>
</dbReference>
<name>A0A6A5TLG6_9PLEO</name>
<keyword evidence="1" id="KW-0472">Membrane</keyword>
<keyword evidence="1" id="KW-0812">Transmembrane</keyword>
<keyword evidence="1" id="KW-1133">Transmembrane helix</keyword>
<sequence length="125" mass="12859">MPNRTTLISTLASVRLWIVAALKILLWVVVCMYAPAAGRQEGGGEDEGGIELLLGRGETRRESGLAALAAVSCKGSVSGLKIVSSPAARFVFSRPSLGREAQSHSATPDYLPASALVDAAGPPAA</sequence>
<dbReference type="AlphaFoldDB" id="A0A6A5TLG6"/>
<feature type="transmembrane region" description="Helical" evidence="1">
    <location>
        <begin position="12"/>
        <end position="34"/>
    </location>
</feature>
<dbReference type="Proteomes" id="UP000800035">
    <property type="component" value="Unassembled WGS sequence"/>
</dbReference>
<evidence type="ECO:0000256" key="1">
    <source>
        <dbReference type="SAM" id="Phobius"/>
    </source>
</evidence>
<proteinExistence type="predicted"/>
<gene>
    <name evidence="2" type="ORF">CC80DRAFT_537754</name>
</gene>
<evidence type="ECO:0000313" key="2">
    <source>
        <dbReference type="EMBL" id="KAF1953228.1"/>
    </source>
</evidence>
<reference evidence="2" key="1">
    <citation type="journal article" date="2020" name="Stud. Mycol.">
        <title>101 Dothideomycetes genomes: a test case for predicting lifestyles and emergence of pathogens.</title>
        <authorList>
            <person name="Haridas S."/>
            <person name="Albert R."/>
            <person name="Binder M."/>
            <person name="Bloem J."/>
            <person name="Labutti K."/>
            <person name="Salamov A."/>
            <person name="Andreopoulos B."/>
            <person name="Baker S."/>
            <person name="Barry K."/>
            <person name="Bills G."/>
            <person name="Bluhm B."/>
            <person name="Cannon C."/>
            <person name="Castanera R."/>
            <person name="Culley D."/>
            <person name="Daum C."/>
            <person name="Ezra D."/>
            <person name="Gonzalez J."/>
            <person name="Henrissat B."/>
            <person name="Kuo A."/>
            <person name="Liang C."/>
            <person name="Lipzen A."/>
            <person name="Lutzoni F."/>
            <person name="Magnuson J."/>
            <person name="Mondo S."/>
            <person name="Nolan M."/>
            <person name="Ohm R."/>
            <person name="Pangilinan J."/>
            <person name="Park H.-J."/>
            <person name="Ramirez L."/>
            <person name="Alfaro M."/>
            <person name="Sun H."/>
            <person name="Tritt A."/>
            <person name="Yoshinaga Y."/>
            <person name="Zwiers L.-H."/>
            <person name="Turgeon B."/>
            <person name="Goodwin S."/>
            <person name="Spatafora J."/>
            <person name="Crous P."/>
            <person name="Grigoriev I."/>
        </authorList>
    </citation>
    <scope>NUCLEOTIDE SEQUENCE</scope>
    <source>
        <strain evidence="2">CBS 675.92</strain>
    </source>
</reference>
<evidence type="ECO:0000313" key="3">
    <source>
        <dbReference type="Proteomes" id="UP000800035"/>
    </source>
</evidence>
<keyword evidence="3" id="KW-1185">Reference proteome</keyword>
<organism evidence="2 3">
    <name type="scientific">Byssothecium circinans</name>
    <dbReference type="NCBI Taxonomy" id="147558"/>
    <lineage>
        <taxon>Eukaryota</taxon>
        <taxon>Fungi</taxon>
        <taxon>Dikarya</taxon>
        <taxon>Ascomycota</taxon>
        <taxon>Pezizomycotina</taxon>
        <taxon>Dothideomycetes</taxon>
        <taxon>Pleosporomycetidae</taxon>
        <taxon>Pleosporales</taxon>
        <taxon>Massarineae</taxon>
        <taxon>Massarinaceae</taxon>
        <taxon>Byssothecium</taxon>
    </lineage>
</organism>